<dbReference type="PROSITE" id="PS00136">
    <property type="entry name" value="SUBTILASE_ASP"/>
    <property type="match status" value="1"/>
</dbReference>
<gene>
    <name evidence="14" type="ORF">HNP81_003167</name>
</gene>
<evidence type="ECO:0000256" key="4">
    <source>
        <dbReference type="ARBA" id="ARBA00022670"/>
    </source>
</evidence>
<name>A0ABR6CSD9_9BACI</name>
<keyword evidence="4 8" id="KW-0645">Protease</keyword>
<evidence type="ECO:0000256" key="6">
    <source>
        <dbReference type="ARBA" id="ARBA00022801"/>
    </source>
</evidence>
<feature type="compositionally biased region" description="Basic and acidic residues" evidence="10">
    <location>
        <begin position="159"/>
        <end position="171"/>
    </location>
</feature>
<evidence type="ECO:0000256" key="7">
    <source>
        <dbReference type="ARBA" id="ARBA00022825"/>
    </source>
</evidence>
<evidence type="ECO:0000259" key="12">
    <source>
        <dbReference type="Pfam" id="PF00082"/>
    </source>
</evidence>
<dbReference type="InterPro" id="IPR000209">
    <property type="entry name" value="Peptidase_S8/S53_dom"/>
</dbReference>
<evidence type="ECO:0000256" key="8">
    <source>
        <dbReference type="PROSITE-ProRule" id="PRU01240"/>
    </source>
</evidence>
<proteinExistence type="inferred from homology"/>
<evidence type="ECO:0000256" key="10">
    <source>
        <dbReference type="SAM" id="MobiDB-lite"/>
    </source>
</evidence>
<dbReference type="PANTHER" id="PTHR43806">
    <property type="entry name" value="PEPTIDASE S8"/>
    <property type="match status" value="1"/>
</dbReference>
<dbReference type="InterPro" id="IPR023827">
    <property type="entry name" value="Peptidase_S8_Asp-AS"/>
</dbReference>
<dbReference type="CDD" id="cd02133">
    <property type="entry name" value="PA_C5a_like"/>
    <property type="match status" value="1"/>
</dbReference>
<dbReference type="InterPro" id="IPR022398">
    <property type="entry name" value="Peptidase_S8_His-AS"/>
</dbReference>
<protein>
    <submittedName>
        <fullName evidence="14">Minor extracellular serine protease Vpr</fullName>
        <ecNumber evidence="14">3.4.21.-</ecNumber>
    </submittedName>
</protein>
<dbReference type="GO" id="GO:0008233">
    <property type="term" value="F:peptidase activity"/>
    <property type="evidence" value="ECO:0007669"/>
    <property type="project" value="UniProtKB-KW"/>
</dbReference>
<dbReference type="Gene3D" id="3.50.30.30">
    <property type="match status" value="1"/>
</dbReference>
<feature type="domain" description="PA" evidence="13">
    <location>
        <begin position="347"/>
        <end position="408"/>
    </location>
</feature>
<dbReference type="RefSeq" id="WP_281384512.1">
    <property type="nucleotide sequence ID" value="NZ_JACJHX010000010.1"/>
</dbReference>
<keyword evidence="6 8" id="KW-0378">Hydrolase</keyword>
<evidence type="ECO:0000256" key="5">
    <source>
        <dbReference type="ARBA" id="ARBA00022729"/>
    </source>
</evidence>
<dbReference type="Gene3D" id="3.40.50.200">
    <property type="entry name" value="Peptidase S8/S53 domain"/>
    <property type="match status" value="1"/>
</dbReference>
<evidence type="ECO:0000256" key="11">
    <source>
        <dbReference type="SAM" id="SignalP"/>
    </source>
</evidence>
<dbReference type="EMBL" id="JACJHX010000010">
    <property type="protein sequence ID" value="MBA9027875.1"/>
    <property type="molecule type" value="Genomic_DNA"/>
</dbReference>
<comment type="caution">
    <text evidence="14">The sequence shown here is derived from an EMBL/GenBank/DDBJ whole genome shotgun (WGS) entry which is preliminary data.</text>
</comment>
<dbReference type="PANTHER" id="PTHR43806:SF65">
    <property type="entry name" value="SERINE PROTEASE APRX"/>
    <property type="match status" value="1"/>
</dbReference>
<evidence type="ECO:0000256" key="9">
    <source>
        <dbReference type="RuleBase" id="RU003355"/>
    </source>
</evidence>
<dbReference type="PROSITE" id="PS00138">
    <property type="entry name" value="SUBTILASE_SER"/>
    <property type="match status" value="1"/>
</dbReference>
<dbReference type="Pfam" id="PF00082">
    <property type="entry name" value="Peptidase_S8"/>
    <property type="match status" value="1"/>
</dbReference>
<evidence type="ECO:0000256" key="2">
    <source>
        <dbReference type="ARBA" id="ARBA00022512"/>
    </source>
</evidence>
<dbReference type="EC" id="3.4.21.-" evidence="14"/>
<feature type="active site" description="Charge relay system" evidence="8">
    <location>
        <position position="473"/>
    </location>
</feature>
<dbReference type="InterPro" id="IPR046450">
    <property type="entry name" value="PA_dom_sf"/>
</dbReference>
<dbReference type="SUPFAM" id="SSF52025">
    <property type="entry name" value="PA domain"/>
    <property type="match status" value="1"/>
</dbReference>
<evidence type="ECO:0000313" key="15">
    <source>
        <dbReference type="Proteomes" id="UP000626697"/>
    </source>
</evidence>
<dbReference type="CDD" id="cd07474">
    <property type="entry name" value="Peptidases_S8_subtilisin_Vpr-like"/>
    <property type="match status" value="1"/>
</dbReference>
<dbReference type="InterPro" id="IPR015500">
    <property type="entry name" value="Peptidase_S8_subtilisin-rel"/>
</dbReference>
<dbReference type="PROSITE" id="PS00137">
    <property type="entry name" value="SUBTILASE_HIS"/>
    <property type="match status" value="1"/>
</dbReference>
<evidence type="ECO:0000256" key="1">
    <source>
        <dbReference type="ARBA" id="ARBA00011073"/>
    </source>
</evidence>
<accession>A0ABR6CSD9</accession>
<keyword evidence="2" id="KW-0134">Cell wall</keyword>
<keyword evidence="15" id="KW-1185">Reference proteome</keyword>
<evidence type="ECO:0000313" key="14">
    <source>
        <dbReference type="EMBL" id="MBA9027875.1"/>
    </source>
</evidence>
<feature type="active site" description="Charge relay system" evidence="8">
    <location>
        <position position="142"/>
    </location>
</feature>
<organism evidence="14 15">
    <name type="scientific">Peribacillus huizhouensis</name>
    <dbReference type="NCBI Taxonomy" id="1501239"/>
    <lineage>
        <taxon>Bacteria</taxon>
        <taxon>Bacillati</taxon>
        <taxon>Bacillota</taxon>
        <taxon>Bacilli</taxon>
        <taxon>Bacillales</taxon>
        <taxon>Bacillaceae</taxon>
        <taxon>Peribacillus</taxon>
    </lineage>
</organism>
<feature type="signal peptide" evidence="11">
    <location>
        <begin position="1"/>
        <end position="23"/>
    </location>
</feature>
<dbReference type="Pfam" id="PF02225">
    <property type="entry name" value="PA"/>
    <property type="match status" value="1"/>
</dbReference>
<reference evidence="14 15" key="1">
    <citation type="submission" date="2020-08" db="EMBL/GenBank/DDBJ databases">
        <title>Genomic Encyclopedia of Type Strains, Phase IV (KMG-IV): sequencing the most valuable type-strain genomes for metagenomic binning, comparative biology and taxonomic classification.</title>
        <authorList>
            <person name="Goeker M."/>
        </authorList>
    </citation>
    <scope>NUCLEOTIDE SEQUENCE [LARGE SCALE GENOMIC DNA]</scope>
    <source>
        <strain evidence="14 15">DSM 105481</strain>
    </source>
</reference>
<dbReference type="GO" id="GO:0006508">
    <property type="term" value="P:proteolysis"/>
    <property type="evidence" value="ECO:0007669"/>
    <property type="project" value="UniProtKB-KW"/>
</dbReference>
<dbReference type="PRINTS" id="PR00723">
    <property type="entry name" value="SUBTILISIN"/>
</dbReference>
<dbReference type="PROSITE" id="PS51892">
    <property type="entry name" value="SUBTILASE"/>
    <property type="match status" value="1"/>
</dbReference>
<dbReference type="InterPro" id="IPR003137">
    <property type="entry name" value="PA_domain"/>
</dbReference>
<feature type="active site" description="Charge relay system" evidence="8">
    <location>
        <position position="182"/>
    </location>
</feature>
<feature type="region of interest" description="Disordered" evidence="10">
    <location>
        <begin position="159"/>
        <end position="180"/>
    </location>
</feature>
<evidence type="ECO:0000256" key="3">
    <source>
        <dbReference type="ARBA" id="ARBA00022525"/>
    </source>
</evidence>
<dbReference type="InterPro" id="IPR023828">
    <property type="entry name" value="Peptidase_S8_Ser-AS"/>
</dbReference>
<dbReference type="InterPro" id="IPR050131">
    <property type="entry name" value="Peptidase_S8_subtilisin-like"/>
</dbReference>
<dbReference type="SUPFAM" id="SSF52743">
    <property type="entry name" value="Subtilisin-like"/>
    <property type="match status" value="1"/>
</dbReference>
<keyword evidence="5 11" id="KW-0732">Signal</keyword>
<sequence length="739" mass="80511">MLKKYFSLLIILILLCTSVTSVAATELPPLPKQTESKNMTAIVLLEKPVSTIDIQTILAKYSSLQLRKIYKHAIVGFSVKGKREEIMQLKKEYAISAISEVSVYRVQADSSIPFIGADQARSFFDGKKQRITGKGIMVGIIDTGIDYTHPDLQKAYKGGRDLVDGDRDPMETKGQGDQSTIHGTHVAGIIAANGKMKGVAPEADVIAYRALGPGGTGNTEQVLGAIEAAIEDKVDVLNLSLGNDVNGPDLPISIALNKAVESGIVAVTSNGNSGPAVWTVGSPGTADRAISVGASTPPMIIPYMKVGLGARKKMIQLMPMQGAKPWDLHFTEELIDGGIGRIHDLKQVKGKIALIERGSISFTEKVINAKKSGAVAVIIFNNTEGNFSGSVTKGLGIPVVSISKKSGELVKRQIRSKQRNVQFIYKKEQDQLADFSSRGPVTVSWSIKPDLLAPGVAINSTIPSGYLEMQGTSMASPHVAGASALILQAHPEWTPEQVKSALMSTSKPLLDKDGKLYRTFEQGAGRLRIDQALKADTLLYPSSLSFGMFSKKEGIHEHEEKLVIENTSKEKKNYSFQIPMKEKGITWDLPASFSINPGEKKQVHLGLQINPALMETGIYDGYLTLVEGVKEISLPFLYVKEEPNYPRVMGFEFSAGDQEGMYRYEMYLPRGADEVGIALYDPDNFRFIGFLDWAKHAPPGLLKKELAKDELPVPGIYTAIIFARKFGKEDQIETTIIID</sequence>
<dbReference type="Proteomes" id="UP000626697">
    <property type="component" value="Unassembled WGS sequence"/>
</dbReference>
<comment type="similarity">
    <text evidence="1 8 9">Belongs to the peptidase S8 family.</text>
</comment>
<feature type="domain" description="Peptidase S8/S53" evidence="12">
    <location>
        <begin position="133"/>
        <end position="525"/>
    </location>
</feature>
<feature type="chain" id="PRO_5046735638" evidence="11">
    <location>
        <begin position="24"/>
        <end position="739"/>
    </location>
</feature>
<keyword evidence="3" id="KW-0964">Secreted</keyword>
<dbReference type="InterPro" id="IPR036852">
    <property type="entry name" value="Peptidase_S8/S53_dom_sf"/>
</dbReference>
<dbReference type="InterPro" id="IPR034213">
    <property type="entry name" value="S8_Vpr-like"/>
</dbReference>
<keyword evidence="7 8" id="KW-0720">Serine protease</keyword>
<evidence type="ECO:0000259" key="13">
    <source>
        <dbReference type="Pfam" id="PF02225"/>
    </source>
</evidence>